<evidence type="ECO:0000256" key="3">
    <source>
        <dbReference type="RuleBase" id="RU003968"/>
    </source>
</evidence>
<accession>A0A226ESN8</accession>
<dbReference type="PANTHER" id="PTHR11552:SF227">
    <property type="entry name" value="GLUCOSE DEHYDROGENASE [FAD, QUINONE]-LIKE PROTEIN"/>
    <property type="match status" value="1"/>
</dbReference>
<sequence>MYLTTLPLEPMNARFLEKEYDFIVVGGGSAGAVISARLSENPAVTVLLIEAGGNEPVTSTVPWFHAVLPGSDLDWKFRTVPQTDILLGYENQVSPIRLVSFWPRGKVIGGTSSINTMIYMRGNKLDFDAWAAQGNDGWAYEDVLPYFKKAEHQTDPILAADTYHHGTNGPLIVQTPRHRSPVMGAFLKAGKYLGYDIVDPNGSHVTGFSPFQMTINKGIRWSTARAYLKPASRRTNLHIFLYSHVHTVLFDEQKRAIGVEYGANGLRHIVYCRKEVILSAGTIGSAKILLLSGIGPKEDLEEIGIFPNIANLQVGKNLQDHMGAFGLSWTIRKKKSAYSLLPLFNPITLKEYTLKHTGPFGETVGVEGNAFLHSRYSNKSTDWPDLQLFFLSATPAIDGGGGFQKYFGATTEMIETFYHPIKFKEGYTIVPILLRPFSRGYMKLRSHHPYDMPIIQPNFLSDRRDFDVLLDGLKHAVEIGNSKPFKKFGISMHLGVLPKCPHLQPGSDAYWVCFLRHNANTEHHVAGTCKMGPVHDKSAVVDPELKVHGVMGLRVADGSIMPTVVSANTNAAIIMIGEKAADLIKGSWM</sequence>
<dbReference type="EMBL" id="LNIX01000002">
    <property type="protein sequence ID" value="OXA60509.1"/>
    <property type="molecule type" value="Genomic_DNA"/>
</dbReference>
<evidence type="ECO:0000313" key="5">
    <source>
        <dbReference type="EMBL" id="OXA60509.1"/>
    </source>
</evidence>
<comment type="cofactor">
    <cofactor evidence="2">
        <name>FAD</name>
        <dbReference type="ChEBI" id="CHEBI:57692"/>
    </cofactor>
</comment>
<dbReference type="InterPro" id="IPR007867">
    <property type="entry name" value="GMC_OxRtase_C"/>
</dbReference>
<feature type="binding site" evidence="2">
    <location>
        <position position="107"/>
    </location>
    <ligand>
        <name>FAD</name>
        <dbReference type="ChEBI" id="CHEBI:57692"/>
    </ligand>
</feature>
<proteinExistence type="inferred from homology"/>
<keyword evidence="3" id="KW-0285">Flavoprotein</keyword>
<dbReference type="Pfam" id="PF05199">
    <property type="entry name" value="GMC_oxred_C"/>
    <property type="match status" value="1"/>
</dbReference>
<protein>
    <submittedName>
        <fullName evidence="5">Glucose dehydrogenase [FAD, quinone]</fullName>
    </submittedName>
</protein>
<evidence type="ECO:0000256" key="1">
    <source>
        <dbReference type="ARBA" id="ARBA00010790"/>
    </source>
</evidence>
<feature type="binding site" evidence="2">
    <location>
        <position position="111"/>
    </location>
    <ligand>
        <name>FAD</name>
        <dbReference type="ChEBI" id="CHEBI:57692"/>
    </ligand>
</feature>
<dbReference type="Pfam" id="PF00732">
    <property type="entry name" value="GMC_oxred_N"/>
    <property type="match status" value="1"/>
</dbReference>
<dbReference type="SUPFAM" id="SSF54373">
    <property type="entry name" value="FAD-linked reductases, C-terminal domain"/>
    <property type="match status" value="1"/>
</dbReference>
<comment type="similarity">
    <text evidence="1 3">Belongs to the GMC oxidoreductase family.</text>
</comment>
<dbReference type="PROSITE" id="PS00623">
    <property type="entry name" value="GMC_OXRED_1"/>
    <property type="match status" value="1"/>
</dbReference>
<dbReference type="Proteomes" id="UP000198287">
    <property type="component" value="Unassembled WGS sequence"/>
</dbReference>
<gene>
    <name evidence="5" type="ORF">Fcan01_05899</name>
</gene>
<dbReference type="PANTHER" id="PTHR11552">
    <property type="entry name" value="GLUCOSE-METHANOL-CHOLINE GMC OXIDOREDUCTASE"/>
    <property type="match status" value="1"/>
</dbReference>
<reference evidence="5 6" key="1">
    <citation type="submission" date="2015-12" db="EMBL/GenBank/DDBJ databases">
        <title>The genome of Folsomia candida.</title>
        <authorList>
            <person name="Faddeeva A."/>
            <person name="Derks M.F."/>
            <person name="Anvar Y."/>
            <person name="Smit S."/>
            <person name="Van Straalen N."/>
            <person name="Roelofs D."/>
        </authorList>
    </citation>
    <scope>NUCLEOTIDE SEQUENCE [LARGE SCALE GENOMIC DNA]</scope>
    <source>
        <strain evidence="5 6">VU population</strain>
        <tissue evidence="5">Whole body</tissue>
    </source>
</reference>
<keyword evidence="2 3" id="KW-0274">FAD</keyword>
<organism evidence="5 6">
    <name type="scientific">Folsomia candida</name>
    <name type="common">Springtail</name>
    <dbReference type="NCBI Taxonomy" id="158441"/>
    <lineage>
        <taxon>Eukaryota</taxon>
        <taxon>Metazoa</taxon>
        <taxon>Ecdysozoa</taxon>
        <taxon>Arthropoda</taxon>
        <taxon>Hexapoda</taxon>
        <taxon>Collembola</taxon>
        <taxon>Entomobryomorpha</taxon>
        <taxon>Isotomoidea</taxon>
        <taxon>Isotomidae</taxon>
        <taxon>Proisotominae</taxon>
        <taxon>Folsomia</taxon>
    </lineage>
</organism>
<dbReference type="OrthoDB" id="269227at2759"/>
<dbReference type="GO" id="GO:0016614">
    <property type="term" value="F:oxidoreductase activity, acting on CH-OH group of donors"/>
    <property type="evidence" value="ECO:0007669"/>
    <property type="project" value="InterPro"/>
</dbReference>
<evidence type="ECO:0000256" key="2">
    <source>
        <dbReference type="PIRSR" id="PIRSR000137-2"/>
    </source>
</evidence>
<feature type="domain" description="Glucose-methanol-choline oxidoreductase N-terminal" evidence="4">
    <location>
        <begin position="105"/>
        <end position="128"/>
    </location>
</feature>
<comment type="caution">
    <text evidence="5">The sequence shown here is derived from an EMBL/GenBank/DDBJ whole genome shotgun (WGS) entry which is preliminary data.</text>
</comment>
<dbReference type="SUPFAM" id="SSF51905">
    <property type="entry name" value="FAD/NAD(P)-binding domain"/>
    <property type="match status" value="1"/>
</dbReference>
<feature type="binding site" evidence="2">
    <location>
        <position position="558"/>
    </location>
    <ligand>
        <name>FAD</name>
        <dbReference type="ChEBI" id="CHEBI:57692"/>
    </ligand>
</feature>
<evidence type="ECO:0000259" key="4">
    <source>
        <dbReference type="PROSITE" id="PS00623"/>
    </source>
</evidence>
<keyword evidence="6" id="KW-1185">Reference proteome</keyword>
<dbReference type="Gene3D" id="3.30.560.10">
    <property type="entry name" value="Glucose Oxidase, domain 3"/>
    <property type="match status" value="1"/>
</dbReference>
<dbReference type="OMA" id="TDPDPNM"/>
<evidence type="ECO:0000313" key="6">
    <source>
        <dbReference type="Proteomes" id="UP000198287"/>
    </source>
</evidence>
<name>A0A226ESN8_FOLCA</name>
<dbReference type="InterPro" id="IPR036188">
    <property type="entry name" value="FAD/NAD-bd_sf"/>
</dbReference>
<dbReference type="AlphaFoldDB" id="A0A226ESN8"/>
<dbReference type="InterPro" id="IPR000172">
    <property type="entry name" value="GMC_OxRdtase_N"/>
</dbReference>
<dbReference type="PIRSF" id="PIRSF000137">
    <property type="entry name" value="Alcohol_oxidase"/>
    <property type="match status" value="1"/>
</dbReference>
<dbReference type="Gene3D" id="3.50.50.60">
    <property type="entry name" value="FAD/NAD(P)-binding domain"/>
    <property type="match status" value="1"/>
</dbReference>
<dbReference type="InterPro" id="IPR012132">
    <property type="entry name" value="GMC_OxRdtase"/>
</dbReference>
<feature type="binding site" evidence="2">
    <location>
        <position position="245"/>
    </location>
    <ligand>
        <name>FAD</name>
        <dbReference type="ChEBI" id="CHEBI:57692"/>
    </ligand>
</feature>
<dbReference type="GO" id="GO:0050660">
    <property type="term" value="F:flavin adenine dinucleotide binding"/>
    <property type="evidence" value="ECO:0007669"/>
    <property type="project" value="InterPro"/>
</dbReference>